<evidence type="ECO:0000256" key="15">
    <source>
        <dbReference type="ARBA" id="ARBA00023184"/>
    </source>
</evidence>
<dbReference type="EMBL" id="HE795097">
    <property type="protein sequence ID" value="CCG93480.1"/>
    <property type="molecule type" value="Genomic_RNA"/>
</dbReference>
<evidence type="ECO:0000256" key="1">
    <source>
        <dbReference type="ARBA" id="ARBA00004182"/>
    </source>
</evidence>
<keyword evidence="16" id="KW-1160">Virus entry into host cell</keyword>
<gene>
    <name evidence="21" type="primary">Gn-Gc-NSm</name>
</gene>
<dbReference type="GO" id="GO:0046718">
    <property type="term" value="P:symbiont entry into host cell"/>
    <property type="evidence" value="ECO:0007669"/>
    <property type="project" value="UniProtKB-KW"/>
</dbReference>
<feature type="transmembrane region" description="Helical" evidence="18">
    <location>
        <begin position="1356"/>
        <end position="1385"/>
    </location>
</feature>
<dbReference type="Pfam" id="PF03557">
    <property type="entry name" value="Bunya_G1"/>
    <property type="match status" value="1"/>
</dbReference>
<keyword evidence="14" id="KW-0325">Glycoprotein</keyword>
<dbReference type="GO" id="GO:0044178">
    <property type="term" value="C:host cell Golgi membrane"/>
    <property type="evidence" value="ECO:0007669"/>
    <property type="project" value="UniProtKB-SubCell"/>
</dbReference>
<keyword evidence="6 18" id="KW-0812">Transmembrane</keyword>
<dbReference type="InterPro" id="IPR005168">
    <property type="entry name" value="Bunya_G2"/>
</dbReference>
<keyword evidence="10" id="KW-0946">Virion</keyword>
<dbReference type="GO" id="GO:0019062">
    <property type="term" value="P:virion attachment to host cell"/>
    <property type="evidence" value="ECO:0007669"/>
    <property type="project" value="UniProtKB-KW"/>
</dbReference>
<dbReference type="GO" id="GO:0044167">
    <property type="term" value="C:host cell endoplasmic reticulum membrane"/>
    <property type="evidence" value="ECO:0007669"/>
    <property type="project" value="UniProtKB-SubCell"/>
</dbReference>
<feature type="transmembrane region" description="Helical" evidence="18">
    <location>
        <begin position="213"/>
        <end position="240"/>
    </location>
</feature>
<feature type="transmembrane region" description="Helical" evidence="18">
    <location>
        <begin position="364"/>
        <end position="384"/>
    </location>
</feature>
<feature type="transmembrane region" description="Helical" evidence="18">
    <location>
        <begin position="319"/>
        <end position="344"/>
    </location>
</feature>
<dbReference type="InterPro" id="IPR005167">
    <property type="entry name" value="Bunya_G1"/>
</dbReference>
<evidence type="ECO:0000256" key="9">
    <source>
        <dbReference type="ARBA" id="ARBA00022812"/>
    </source>
</evidence>
<evidence type="ECO:0000256" key="8">
    <source>
        <dbReference type="ARBA" id="ARBA00022804"/>
    </source>
</evidence>
<keyword evidence="13 18" id="KW-0472">Membrane</keyword>
<keyword evidence="15" id="KW-1038">Host endoplasmic reticulum</keyword>
<evidence type="ECO:0000256" key="10">
    <source>
        <dbReference type="ARBA" id="ARBA00022844"/>
    </source>
</evidence>
<dbReference type="GeneID" id="41324375"/>
<organism evidence="21 22">
    <name type="scientific">Sabo virus</name>
    <dbReference type="NCBI Taxonomy" id="159138"/>
    <lineage>
        <taxon>Viruses</taxon>
        <taxon>Riboviria</taxon>
        <taxon>Orthornavirae</taxon>
        <taxon>Negarnaviricota</taxon>
        <taxon>Polyploviricotina</taxon>
        <taxon>Bunyaviricetes</taxon>
        <taxon>Elliovirales</taxon>
        <taxon>Peribunyaviridae</taxon>
        <taxon>Orthobunyavirus</taxon>
        <taxon>Orthobunyavirus saboense</taxon>
    </lineage>
</organism>
<sequence length="1399" mass="158082">MFLQLAIILYALGSSGSMPARNTNGAKCFFGGTQFRQINSTGTMSEICSRDDISMVKSIGVHRLSEDNQVMETSLTFYRLFYVKDWYECNPILDHMGTFMVLDISETGLLVPKTYTCRATCDINIDKDAGSVLLTSNSLNHYSIEGTTIKTGWFKTQAQVALENTCENIHVTCGHKTINLHACFRQHKSCIRYFRGSILPELMIESICTNMELILLVCFLIISSIVAAILTRTYLVYLLIPIFYIPVKIYGLLYDRACRKCKNCLLAVHPFSNCPTTCICGMSYNSTEALRVHRQCMNCTGYKTLTKTRVLCKKRIPNVILASLVTILFFSFITPISAQCYNYSSLPDDFKNAIDMSHKCNMEHLIILGMLVSSILAFFLVLLITKVYIRYYYIFCSYCGMIHSKRGMILQGNFTSRYLTCICSNKMLHRSTKNCIISIRYKSAKITNIIFAVVIILAMSVPAMMSCLDGEDVSSIESASLCIGVYQNISRAKEYSTLNSELSEKISNHEVTALMPEQQPTFDSLINKASTLKDLHTATLFEYLAVSLYPLQMSKHLDPAGPNSIQWRAFLQVNSPHICNEHITKMICRCVLKQEECKSTTSDHAQEIENYYKKNKLFYKADMSVLYSTIGKAFPGLTGNLLNQILENEKYEDSFFVIDKLLLYTEKNNQLTGILKFIKHINAKNITGELKKFEPRSDFRVTGSKYDTKTSGVPGIRRCETPLIVSCTGKRFRNILKIFISCSSKLYKQTNLPLVYFDRKLCIGDRYCDIEFEPQIVDSNIQHLKCFASPPTDNSNGMNQETKSIKIAQLGECKVNNFPSKIVKSASGKYYPYTTLVHKQEETIDEYCFSHDCQRALYPRHESKLTECNWDSSEHRVVDPRVMVHNDIESFISSIKLSLHNDLVTHHFKPLQNMPHIKPNFKSITLQGTISSGKVQDSYIVFNVPLITGVSQGYTVTAPDGKPLFDTVVYIRLAQVKASYAKEYTTGPTIAINIHHNEKCTGNCPEIIPKKGETWLSFSKEHTSAWGCEEWGCLAVGTGCVYGSCQDVIRPEATVYKKSNQEQPDVELCVTDPTGTLCNKIDALEPIIGEHFQVELTTVQTNFLPDVILEKNKNIYVGSINRKGTFSQGCGSVQQFGGDTYGVGNPKFDYVCHAMSRKDIVVRKCYENHYFACKTLELRQDLKFQKTKDNQHLTNDNIMLGSAKVRMILGDIQFSQMQPSRAQLSGHAICGGCQDCFNDVVCKVTLTAESSYRCKIASNCISYIENVQVTEGTGDISLKFKCSTNVITLDLCSIPINVKSEIIKTSQKLDLTSADQSSYIKEFDNKCNTWLCRAYNEGISFILQPIWGEFTIWGKYLLIVAIILILILIFAKVLKPLAFAIITLLKRNDEIYRLENKIK</sequence>
<evidence type="ECO:0000256" key="12">
    <source>
        <dbReference type="ARBA" id="ARBA00022989"/>
    </source>
</evidence>
<evidence type="ECO:0000256" key="14">
    <source>
        <dbReference type="ARBA" id="ARBA00023180"/>
    </source>
</evidence>
<dbReference type="GO" id="GO:0055036">
    <property type="term" value="C:virion membrane"/>
    <property type="evidence" value="ECO:0007669"/>
    <property type="project" value="UniProtKB-SubCell"/>
</dbReference>
<feature type="transmembrane region" description="Helical" evidence="18">
    <location>
        <begin position="446"/>
        <end position="465"/>
    </location>
</feature>
<keyword evidence="9" id="KW-1040">Host Golgi apparatus</keyword>
<dbReference type="RefSeq" id="YP_009666874.1">
    <property type="nucleotide sequence ID" value="NC_043552.1"/>
</dbReference>
<reference evidence="21 22" key="1">
    <citation type="journal article" date="2012" name="Emerg. Infect. Dis.">
        <title>Schmallenberg virus as possible ancestor of Shamonda virus.</title>
        <authorList>
            <person name="Goller K.V."/>
            <person name="Hoper D."/>
            <person name="Schirrmeier H."/>
            <person name="Mettenleiter T.C."/>
            <person name="Beer M."/>
        </authorList>
    </citation>
    <scope>NUCLEOTIDE SEQUENCE [LARGE SCALE GENOMIC DNA]</scope>
    <source>
        <strain evidence="21">IB AN 9398</strain>
    </source>
</reference>
<evidence type="ECO:0000256" key="16">
    <source>
        <dbReference type="ARBA" id="ARBA00023296"/>
    </source>
</evidence>
<name>J4F056_9VIRU</name>
<evidence type="ECO:0000313" key="21">
    <source>
        <dbReference type="EMBL" id="CCG93480.1"/>
    </source>
</evidence>
<proteinExistence type="predicted"/>
<feature type="domain" description="Bunyavirus glycoprotein G1" evidence="19">
    <location>
        <begin position="521"/>
        <end position="1338"/>
    </location>
</feature>
<accession>J4F056</accession>
<evidence type="ECO:0000259" key="19">
    <source>
        <dbReference type="Pfam" id="PF03557"/>
    </source>
</evidence>
<keyword evidence="5" id="KW-0945">Host-virus interaction</keyword>
<dbReference type="NCBIfam" id="TIGR04210">
    <property type="entry name" value="bunya_NSm"/>
    <property type="match status" value="1"/>
</dbReference>
<evidence type="ECO:0000256" key="3">
    <source>
        <dbReference type="ARBA" id="ARBA00004625"/>
    </source>
</evidence>
<evidence type="ECO:0000256" key="7">
    <source>
        <dbReference type="ARBA" id="ARBA00022729"/>
    </source>
</evidence>
<comment type="subcellular location">
    <subcellularLocation>
        <location evidence="2">Host Golgi apparatus membrane</location>
        <topology evidence="2">Multi-pass membrane protein</topology>
    </subcellularLocation>
    <subcellularLocation>
        <location evidence="3">Host endoplasmic reticulum membrane</location>
    </subcellularLocation>
    <subcellularLocation>
        <location evidence="1">Virion membrane</location>
    </subcellularLocation>
</comment>
<dbReference type="Pfam" id="PF03563">
    <property type="entry name" value="Bunya_G2"/>
    <property type="match status" value="1"/>
</dbReference>
<evidence type="ECO:0000256" key="6">
    <source>
        <dbReference type="ARBA" id="ARBA00022692"/>
    </source>
</evidence>
<evidence type="ECO:0000256" key="17">
    <source>
        <dbReference type="ARBA" id="ARBA00031199"/>
    </source>
</evidence>
<keyword evidence="11" id="KW-1043">Host membrane</keyword>
<keyword evidence="7" id="KW-0732">Signal</keyword>
<evidence type="ECO:0000259" key="20">
    <source>
        <dbReference type="Pfam" id="PF03563"/>
    </source>
</evidence>
<evidence type="ECO:0000256" key="18">
    <source>
        <dbReference type="SAM" id="Phobius"/>
    </source>
</evidence>
<dbReference type="GO" id="GO:0044003">
    <property type="term" value="P:symbiont-mediated perturbation of host process"/>
    <property type="evidence" value="ECO:0007669"/>
    <property type="project" value="InterPro"/>
</dbReference>
<dbReference type="InterPro" id="IPR026400">
    <property type="entry name" value="Bunya_nonstruc_pro_NSm"/>
</dbReference>
<evidence type="ECO:0000256" key="4">
    <source>
        <dbReference type="ARBA" id="ARBA00015294"/>
    </source>
</evidence>
<evidence type="ECO:0000256" key="11">
    <source>
        <dbReference type="ARBA" id="ARBA00022870"/>
    </source>
</evidence>
<protein>
    <recommendedName>
        <fullName evidence="4">Envelopment polyprotein</fullName>
    </recommendedName>
    <alternativeName>
        <fullName evidence="17">M polyprotein</fullName>
    </alternativeName>
</protein>
<keyword evidence="12 18" id="KW-1133">Transmembrane helix</keyword>
<keyword evidence="8" id="KW-1161">Viral attachment to host cell</keyword>
<dbReference type="Proteomes" id="UP000170928">
    <property type="component" value="Genome"/>
</dbReference>
<feature type="domain" description="Bunyavirus glycoprotein G2" evidence="20">
    <location>
        <begin position="27"/>
        <end position="309"/>
    </location>
</feature>
<evidence type="ECO:0000313" key="22">
    <source>
        <dbReference type="Proteomes" id="UP000170928"/>
    </source>
</evidence>
<evidence type="ECO:0000256" key="13">
    <source>
        <dbReference type="ARBA" id="ARBA00023136"/>
    </source>
</evidence>
<dbReference type="KEGG" id="vg:41324375"/>
<keyword evidence="22" id="KW-1185">Reference proteome</keyword>
<evidence type="ECO:0000256" key="2">
    <source>
        <dbReference type="ARBA" id="ARBA00004252"/>
    </source>
</evidence>
<evidence type="ECO:0000256" key="5">
    <source>
        <dbReference type="ARBA" id="ARBA00022581"/>
    </source>
</evidence>